<gene>
    <name evidence="3" type="ORF">IAR55_000517</name>
</gene>
<feature type="compositionally biased region" description="Polar residues" evidence="2">
    <location>
        <begin position="1286"/>
        <end position="1296"/>
    </location>
</feature>
<evidence type="ECO:0000256" key="2">
    <source>
        <dbReference type="SAM" id="MobiDB-lite"/>
    </source>
</evidence>
<feature type="compositionally biased region" description="Polar residues" evidence="2">
    <location>
        <begin position="866"/>
        <end position="879"/>
    </location>
</feature>
<dbReference type="InterPro" id="IPR015505">
    <property type="entry name" value="Coronin"/>
</dbReference>
<feature type="compositionally biased region" description="Polar residues" evidence="2">
    <location>
        <begin position="421"/>
        <end position="431"/>
    </location>
</feature>
<dbReference type="PANTHER" id="PTHR10856">
    <property type="entry name" value="CORONIN"/>
    <property type="match status" value="1"/>
</dbReference>
<dbReference type="Gene3D" id="3.40.50.300">
    <property type="entry name" value="P-loop containing nucleotide triphosphate hydrolases"/>
    <property type="match status" value="1"/>
</dbReference>
<comment type="caution">
    <text evidence="3">The sequence shown here is derived from an EMBL/GenBank/DDBJ whole genome shotgun (WGS) entry which is preliminary data.</text>
</comment>
<dbReference type="InterPro" id="IPR015943">
    <property type="entry name" value="WD40/YVTN_repeat-like_dom_sf"/>
</dbReference>
<dbReference type="InterPro" id="IPR036322">
    <property type="entry name" value="WD40_repeat_dom_sf"/>
</dbReference>
<dbReference type="InterPro" id="IPR027417">
    <property type="entry name" value="P-loop_NTPase"/>
</dbReference>
<evidence type="ECO:0008006" key="5">
    <source>
        <dbReference type="Google" id="ProtNLM"/>
    </source>
</evidence>
<feature type="region of interest" description="Disordered" evidence="2">
    <location>
        <begin position="1284"/>
        <end position="1348"/>
    </location>
</feature>
<dbReference type="InterPro" id="IPR001680">
    <property type="entry name" value="WD40_rpt"/>
</dbReference>
<keyword evidence="4" id="KW-1185">Reference proteome</keyword>
<dbReference type="SUPFAM" id="SSF50978">
    <property type="entry name" value="WD40 repeat-like"/>
    <property type="match status" value="1"/>
</dbReference>
<feature type="region of interest" description="Disordered" evidence="2">
    <location>
        <begin position="801"/>
        <end position="884"/>
    </location>
</feature>
<evidence type="ECO:0000313" key="3">
    <source>
        <dbReference type="EMBL" id="KAK8869948.1"/>
    </source>
</evidence>
<feature type="compositionally biased region" description="Polar residues" evidence="2">
    <location>
        <begin position="844"/>
        <end position="859"/>
    </location>
</feature>
<sequence>MAPSRFGGSKYRNAVPHVPPREEWYRNSLPPASSSTTTSSSLSTFSSEVKTNREWIVTVTQSGDLSFRGYEGGVGTLKVGSGGGVGDWDLGALEGGLIAVGGLDGAVSVYTLPPSSNTSSSPTLIHTIPGSSSSTTTVSFHPTTPDILLVSTIATPLTIYNTSTNSPSPAVVLAIAEPKGLWSAAWSHDGCLIAAVGRSGTGYVWKPRSSKEPTVSKALPIQPIKPARIVWVGDDLFLTSFSKTRSRQYSLLSSSSLATTFTQSLDTNPGTLLPLVDEERRIVYTAGRGDMTIRQIELSGPSGFQETLHPLPFPLSSASLALVHPAQLDVMKAEIGRVLVPVVDKDGDTLLPVGINVPRRQLIDYHEDLYPDIRGTIPEQSAADWLDGIDKNPLPISLDPARRGLWEAQVATYVSGKGTISSAKSASTTMPAASHGLDAPTPDPAASSTTTVVNNSSESASLPVSSPTEAQNVSKAVEPGRTAAVESSPSSNLPPLLKDETYVSASYKARIVSEYIAEQVERHKASGSKAPLMVGLQGPQGCGKTTLCNALVSYLQEAKGLKPAVLSLDDLYKTHDDLVAIARQHPDNALLAGRGPPGTHDVDFAVTTIERVKVINDRGGPVNLPIFDKSLCSGEGDRSTDTVKIEGPIDVFILEGWSMGFAPLSDTQLVKRYENPKSASPNTPNTYFPLHSLDSLQTLNSYLADFASAVYPFFSAFVQVEPVSYDYVFAWRLEQERNMKAKNGGKGMTDEQVEKFVERYMPGYELWKEGIFAKGTPWEGRGLRIEFGASREVINVVRPETVPHTGDGLSDEQKQIPSATQDLTTSTPPVSSGSIPKPTVVASPASQRQPDQSAPTATQAGDVPTTIANTTAQPSSLSANKKPYNPKWSRKLLAGRSPLIPSYDSIPSLSTLHQDSKILKITPYLAFFPIHGTGGRLGVHPLAQKGRLPTGGKGYLTGGVEITDFDAELGPGGRVAVAGEDGIIRVWKVSPEGVHGVGPEPSQILKGQGIDKITQIHFHPTTKDLLVGVTNDHGQAFLHFWDLTTEEEAKRAKLPTGAVFNATFNLEGSKVAVATKDGTLIVLDPRQSGTAVSGKAHDSPRSFQIEWIDSQHLVTIGFSRGSQRKINLYRLPSSPGGEIATMSSLTIDVSPSVLFPQYDPDTSILYVWGKGERVIHAFEVHPENEQEPLTKLPSYRAESPQLSVAFLPKRMVDVKKIEVAKALKLTAKTIEEVTFSIPRNKPDFFQDDIYQYTVDVETPSLSAAQWLAGEDAVLKRIDLAPPGMTPLSQAPQTSTSAKKKFVPASDVMSEEAKKKKEMDALFAKAKMDESSDEEEEVKHGLDPPDDDW</sequence>
<evidence type="ECO:0000256" key="1">
    <source>
        <dbReference type="ARBA" id="ARBA00009482"/>
    </source>
</evidence>
<dbReference type="FunFam" id="2.130.10.10:FF:001012">
    <property type="entry name" value="Actin cross-linking, putative"/>
    <property type="match status" value="1"/>
</dbReference>
<organism evidence="3 4">
    <name type="scientific">Kwoniella newhampshirensis</name>
    <dbReference type="NCBI Taxonomy" id="1651941"/>
    <lineage>
        <taxon>Eukaryota</taxon>
        <taxon>Fungi</taxon>
        <taxon>Dikarya</taxon>
        <taxon>Basidiomycota</taxon>
        <taxon>Agaricomycotina</taxon>
        <taxon>Tremellomycetes</taxon>
        <taxon>Tremellales</taxon>
        <taxon>Cryptococcaceae</taxon>
        <taxon>Kwoniella</taxon>
    </lineage>
</organism>
<dbReference type="SMART" id="SM00320">
    <property type="entry name" value="WD40"/>
    <property type="match status" value="6"/>
</dbReference>
<proteinExistence type="inferred from homology"/>
<feature type="region of interest" description="Disordered" evidence="2">
    <location>
        <begin position="1"/>
        <end position="42"/>
    </location>
</feature>
<dbReference type="EMBL" id="JBCAWK010000001">
    <property type="protein sequence ID" value="KAK8869948.1"/>
    <property type="molecule type" value="Genomic_DNA"/>
</dbReference>
<dbReference type="SMART" id="SM01167">
    <property type="entry name" value="DUF1900"/>
    <property type="match status" value="2"/>
</dbReference>
<name>A0AAW0Z6Y1_9TREE</name>
<feature type="compositionally biased region" description="Basic and acidic residues" evidence="2">
    <location>
        <begin position="1310"/>
        <end position="1329"/>
    </location>
</feature>
<protein>
    <recommendedName>
        <fullName evidence="5">Actin cross-linking</fullName>
    </recommendedName>
</protein>
<feature type="compositionally biased region" description="Polar residues" evidence="2">
    <location>
        <begin position="815"/>
        <end position="834"/>
    </location>
</feature>
<feature type="compositionally biased region" description="Low complexity" evidence="2">
    <location>
        <begin position="33"/>
        <end position="42"/>
    </location>
</feature>
<evidence type="ECO:0000313" key="4">
    <source>
        <dbReference type="Proteomes" id="UP001388673"/>
    </source>
</evidence>
<dbReference type="Proteomes" id="UP001388673">
    <property type="component" value="Unassembled WGS sequence"/>
</dbReference>
<dbReference type="RefSeq" id="XP_066806194.1">
    <property type="nucleotide sequence ID" value="XM_066943652.1"/>
</dbReference>
<reference evidence="3 4" key="1">
    <citation type="journal article" date="2024" name="bioRxiv">
        <title>Comparative genomics of Cryptococcus and Kwoniella reveals pathogenesis evolution and contrasting karyotype dynamics via intercentromeric recombination or chromosome fusion.</title>
        <authorList>
            <person name="Coelho M.A."/>
            <person name="David-Palma M."/>
            <person name="Shea T."/>
            <person name="Bowers K."/>
            <person name="McGinley-Smith S."/>
            <person name="Mohammad A.W."/>
            <person name="Gnirke A."/>
            <person name="Yurkov A.M."/>
            <person name="Nowrousian M."/>
            <person name="Sun S."/>
            <person name="Cuomo C.A."/>
            <person name="Heitman J."/>
        </authorList>
    </citation>
    <scope>NUCLEOTIDE SEQUENCE [LARGE SCALE GENOMIC DNA]</scope>
    <source>
        <strain evidence="3 4">CBS 13917</strain>
    </source>
</reference>
<dbReference type="PANTHER" id="PTHR10856:SF20">
    <property type="entry name" value="CORONIN-7"/>
    <property type="match status" value="1"/>
</dbReference>
<dbReference type="Pfam" id="PF16300">
    <property type="entry name" value="WD40_4"/>
    <property type="match status" value="2"/>
</dbReference>
<feature type="compositionally biased region" description="Low complexity" evidence="2">
    <location>
        <begin position="438"/>
        <end position="466"/>
    </location>
</feature>
<accession>A0AAW0Z6Y1</accession>
<dbReference type="SUPFAM" id="SSF52540">
    <property type="entry name" value="P-loop containing nucleoside triphosphate hydrolases"/>
    <property type="match status" value="1"/>
</dbReference>
<comment type="similarity">
    <text evidence="1">Belongs to the WD repeat coronin family.</text>
</comment>
<dbReference type="KEGG" id="kne:92177777"/>
<dbReference type="Gene3D" id="2.130.10.10">
    <property type="entry name" value="YVTN repeat-like/Quinoprotein amine dehydrogenase"/>
    <property type="match status" value="2"/>
</dbReference>
<feature type="region of interest" description="Disordered" evidence="2">
    <location>
        <begin position="421"/>
        <end position="471"/>
    </location>
</feature>
<dbReference type="GeneID" id="92177777"/>
<dbReference type="SUPFAM" id="SSF101908">
    <property type="entry name" value="Putative isomerase YbhE"/>
    <property type="match status" value="1"/>
</dbReference>